<evidence type="ECO:0000313" key="3">
    <source>
        <dbReference type="EMBL" id="KJY30702.1"/>
    </source>
</evidence>
<protein>
    <submittedName>
        <fullName evidence="3">Uncharacterized protein</fullName>
    </submittedName>
</protein>
<evidence type="ECO:0000256" key="1">
    <source>
        <dbReference type="SAM" id="MobiDB-lite"/>
    </source>
</evidence>
<organism evidence="3 4">
    <name type="scientific">Streptomyces katrae</name>
    <dbReference type="NCBI Taxonomy" id="68223"/>
    <lineage>
        <taxon>Bacteria</taxon>
        <taxon>Bacillati</taxon>
        <taxon>Actinomycetota</taxon>
        <taxon>Actinomycetes</taxon>
        <taxon>Kitasatosporales</taxon>
        <taxon>Streptomycetaceae</taxon>
        <taxon>Streptomyces</taxon>
    </lineage>
</organism>
<feature type="signal peptide" evidence="2">
    <location>
        <begin position="1"/>
        <end position="33"/>
    </location>
</feature>
<dbReference type="EMBL" id="JZWV01000545">
    <property type="protein sequence ID" value="KJY30702.1"/>
    <property type="molecule type" value="Genomic_DNA"/>
</dbReference>
<keyword evidence="4" id="KW-1185">Reference proteome</keyword>
<feature type="chain" id="PRO_5002470238" evidence="2">
    <location>
        <begin position="34"/>
        <end position="127"/>
    </location>
</feature>
<comment type="caution">
    <text evidence="3">The sequence shown here is derived from an EMBL/GenBank/DDBJ whole genome shotgun (WGS) entry which is preliminary data.</text>
</comment>
<sequence>MTQQTSWTRRLFVFAASTIVAAGSTVLNVAAFAAVHGTPHIAVADHQRQCIKAPCGPADGGSTDGGGPWGGKDGHPHGNPSHHVVECFVAPCGSADGGFPPPNPAPTGKRADVPDDSGMQFQGGALV</sequence>
<feature type="compositionally biased region" description="Gly residues" evidence="1">
    <location>
        <begin position="58"/>
        <end position="71"/>
    </location>
</feature>
<dbReference type="RefSeq" id="WP_045948867.1">
    <property type="nucleotide sequence ID" value="NZ_JZWV01000545.1"/>
</dbReference>
<dbReference type="Proteomes" id="UP000033551">
    <property type="component" value="Unassembled WGS sequence"/>
</dbReference>
<evidence type="ECO:0000256" key="2">
    <source>
        <dbReference type="SAM" id="SignalP"/>
    </source>
</evidence>
<feature type="region of interest" description="Disordered" evidence="1">
    <location>
        <begin position="96"/>
        <end position="127"/>
    </location>
</feature>
<dbReference type="PATRIC" id="fig|68223.7.peg.8564"/>
<keyword evidence="2" id="KW-0732">Signal</keyword>
<dbReference type="OrthoDB" id="9994800at2"/>
<name>A0A0F4J8I0_9ACTN</name>
<dbReference type="AlphaFoldDB" id="A0A0F4J8I0"/>
<feature type="region of interest" description="Disordered" evidence="1">
    <location>
        <begin position="55"/>
        <end position="82"/>
    </location>
</feature>
<reference evidence="3 4" key="1">
    <citation type="submission" date="2015-02" db="EMBL/GenBank/DDBJ databases">
        <authorList>
            <person name="Ju K.-S."/>
            <person name="Doroghazi J.R."/>
            <person name="Metcalf W."/>
        </authorList>
    </citation>
    <scope>NUCLEOTIDE SEQUENCE [LARGE SCALE GENOMIC DNA]</scope>
    <source>
        <strain evidence="3 4">NRRL ISP-5550</strain>
    </source>
</reference>
<accession>A0A0F4J8I0</accession>
<evidence type="ECO:0000313" key="4">
    <source>
        <dbReference type="Proteomes" id="UP000033551"/>
    </source>
</evidence>
<gene>
    <name evidence="3" type="ORF">VR44_19725</name>
</gene>
<proteinExistence type="predicted"/>